<keyword evidence="5" id="KW-0408">Iron</keyword>
<dbReference type="PANTHER" id="PTHR46206">
    <property type="entry name" value="CYTOCHROME P450"/>
    <property type="match status" value="1"/>
</dbReference>
<gene>
    <name evidence="7" type="ORF">Agabi119p4_3931</name>
</gene>
<keyword evidence="3" id="KW-0479">Metal-binding</keyword>
<evidence type="ECO:0000256" key="6">
    <source>
        <dbReference type="SAM" id="Phobius"/>
    </source>
</evidence>
<comment type="cofactor">
    <cofactor evidence="1">
        <name>heme</name>
        <dbReference type="ChEBI" id="CHEBI:30413"/>
    </cofactor>
</comment>
<accession>A0A8H7F5S4</accession>
<keyword evidence="6" id="KW-0472">Membrane</keyword>
<evidence type="ECO:0000256" key="5">
    <source>
        <dbReference type="ARBA" id="ARBA00023004"/>
    </source>
</evidence>
<protein>
    <submittedName>
        <fullName evidence="7">Uncharacterized protein</fullName>
    </submittedName>
</protein>
<proteinExistence type="inferred from homology"/>
<keyword evidence="6" id="KW-0812">Transmembrane</keyword>
<feature type="transmembrane region" description="Helical" evidence="6">
    <location>
        <begin position="6"/>
        <end position="26"/>
    </location>
</feature>
<dbReference type="AlphaFoldDB" id="A0A8H7F5S4"/>
<comment type="similarity">
    <text evidence="2">Belongs to the cytochrome P450 family.</text>
</comment>
<evidence type="ECO:0000256" key="3">
    <source>
        <dbReference type="ARBA" id="ARBA00022723"/>
    </source>
</evidence>
<evidence type="ECO:0000256" key="2">
    <source>
        <dbReference type="ARBA" id="ARBA00010617"/>
    </source>
</evidence>
<dbReference type="Proteomes" id="UP000629468">
    <property type="component" value="Unassembled WGS sequence"/>
</dbReference>
<organism evidence="7 8">
    <name type="scientific">Agaricus bisporus var. burnettii</name>
    <dbReference type="NCBI Taxonomy" id="192524"/>
    <lineage>
        <taxon>Eukaryota</taxon>
        <taxon>Fungi</taxon>
        <taxon>Dikarya</taxon>
        <taxon>Basidiomycota</taxon>
        <taxon>Agaricomycotina</taxon>
        <taxon>Agaricomycetes</taxon>
        <taxon>Agaricomycetidae</taxon>
        <taxon>Agaricales</taxon>
        <taxon>Agaricineae</taxon>
        <taxon>Agaricaceae</taxon>
        <taxon>Agaricus</taxon>
    </lineage>
</organism>
<keyword evidence="6" id="KW-1133">Transmembrane helix</keyword>
<dbReference type="GO" id="GO:0046872">
    <property type="term" value="F:metal ion binding"/>
    <property type="evidence" value="ECO:0007669"/>
    <property type="project" value="UniProtKB-KW"/>
</dbReference>
<keyword evidence="4" id="KW-0560">Oxidoreductase</keyword>
<evidence type="ECO:0000313" key="8">
    <source>
        <dbReference type="Proteomes" id="UP000629468"/>
    </source>
</evidence>
<dbReference type="GO" id="GO:0016491">
    <property type="term" value="F:oxidoreductase activity"/>
    <property type="evidence" value="ECO:0007669"/>
    <property type="project" value="UniProtKB-KW"/>
</dbReference>
<evidence type="ECO:0000256" key="4">
    <source>
        <dbReference type="ARBA" id="ARBA00023002"/>
    </source>
</evidence>
<reference evidence="7 8" key="1">
    <citation type="journal article" name="Sci. Rep.">
        <title>Telomere-to-telomere assembled and centromere annotated genomes of the two main subspecies of the button mushroom Agaricus bisporus reveal especially polymorphic chromosome ends.</title>
        <authorList>
            <person name="Sonnenberg A.S.M."/>
            <person name="Sedaghat-Telgerd N."/>
            <person name="Lavrijssen B."/>
            <person name="Ohm R.A."/>
            <person name="Hendrickx P.M."/>
            <person name="Scholtmeijer K."/>
            <person name="Baars J.J.P."/>
            <person name="van Peer A."/>
        </authorList>
    </citation>
    <scope>NUCLEOTIDE SEQUENCE [LARGE SCALE GENOMIC DNA]</scope>
    <source>
        <strain evidence="7 8">H119_p4</strain>
    </source>
</reference>
<dbReference type="EMBL" id="JABXXO010000005">
    <property type="protein sequence ID" value="KAF7777859.1"/>
    <property type="molecule type" value="Genomic_DNA"/>
</dbReference>
<comment type="caution">
    <text evidence="7">The sequence shown here is derived from an EMBL/GenBank/DDBJ whole genome shotgun (WGS) entry which is preliminary data.</text>
</comment>
<evidence type="ECO:0000256" key="1">
    <source>
        <dbReference type="ARBA" id="ARBA00001971"/>
    </source>
</evidence>
<sequence length="238" mass="26636">MDIPLLSYGSVLPQVFVILAVAYGTWKYIKAKTSPFNSIPAVGYSGMLTSYLTAFEFLQHGGNLVKEGFDKYPDQAFRVANLSQWLVVLSGTQFVDDVRKAPTDVLSASVALWEKMQFKYTLGLGLEHKYHVATIRTPLTRKCIPLTKDWTPVHAYGTLVHIICRVSNRFFVGLPLCRRSGYLDVIQNFIPEVAKAGIIINSFPSFLRPLSISGQLWKTDSRKTENLDSIGPTDRTIS</sequence>
<name>A0A8H7F5S4_AGABI</name>
<evidence type="ECO:0000313" key="7">
    <source>
        <dbReference type="EMBL" id="KAF7777859.1"/>
    </source>
</evidence>